<feature type="compositionally biased region" description="Polar residues" evidence="1">
    <location>
        <begin position="229"/>
        <end position="247"/>
    </location>
</feature>
<feature type="compositionally biased region" description="Polar residues" evidence="1">
    <location>
        <begin position="116"/>
        <end position="133"/>
    </location>
</feature>
<accession>A0A2T9ZI09</accession>
<comment type="caution">
    <text evidence="3">The sequence shown here is derived from an EMBL/GenBank/DDBJ whole genome shotgun (WGS) entry which is preliminary data.</text>
</comment>
<sequence length="325" mass="35689">MNLFFIFPASIFLLLILLSYIFYVFRKNRLRNADEEAALMPDDQDIPNYQTEQPQPQVIIVTSPVKSSNTDETVKVRLNIDDPSETSEVYDVKGSINYSVVAISNEPSDNLPLIVPQNTDSKPPTQSSDTPRLNSGKFRGSIPSFTKSPDSETAKESETQSISELQSSATSADPNSKDDEINTALFVKLDQLVNPNPVVSIASQDSIQNCANNPNPGLVSDISEKSSDSKPVQSRSKNDSLIDSNSRVNKKDSIKKQSKENIRKGLNKKMSKAGSQSSKPVKPNILCVKCSKSNLDVCPHLSKFGPANSKVAGSRRRTTKLPKKK</sequence>
<feature type="transmembrane region" description="Helical" evidence="2">
    <location>
        <begin position="6"/>
        <end position="25"/>
    </location>
</feature>
<feature type="compositionally biased region" description="Basic and acidic residues" evidence="1">
    <location>
        <begin position="149"/>
        <end position="158"/>
    </location>
</feature>
<organism evidence="3 4">
    <name type="scientific">Smittium megazygosporum</name>
    <dbReference type="NCBI Taxonomy" id="133381"/>
    <lineage>
        <taxon>Eukaryota</taxon>
        <taxon>Fungi</taxon>
        <taxon>Fungi incertae sedis</taxon>
        <taxon>Zoopagomycota</taxon>
        <taxon>Kickxellomycotina</taxon>
        <taxon>Harpellomycetes</taxon>
        <taxon>Harpellales</taxon>
        <taxon>Legeriomycetaceae</taxon>
        <taxon>Smittium</taxon>
    </lineage>
</organism>
<protein>
    <submittedName>
        <fullName evidence="3">Uncharacterized protein</fullName>
    </submittedName>
</protein>
<evidence type="ECO:0000313" key="4">
    <source>
        <dbReference type="Proteomes" id="UP000245609"/>
    </source>
</evidence>
<keyword evidence="4" id="KW-1185">Reference proteome</keyword>
<name>A0A2T9ZI09_9FUNG</name>
<gene>
    <name evidence="3" type="ORF">BB560_001364</name>
</gene>
<evidence type="ECO:0000256" key="2">
    <source>
        <dbReference type="SAM" id="Phobius"/>
    </source>
</evidence>
<evidence type="ECO:0000313" key="3">
    <source>
        <dbReference type="EMBL" id="PVV04147.1"/>
    </source>
</evidence>
<feature type="compositionally biased region" description="Polar residues" evidence="1">
    <location>
        <begin position="159"/>
        <end position="174"/>
    </location>
</feature>
<keyword evidence="2" id="KW-0472">Membrane</keyword>
<feature type="compositionally biased region" description="Basic residues" evidence="1">
    <location>
        <begin position="313"/>
        <end position="325"/>
    </location>
</feature>
<reference evidence="3 4" key="1">
    <citation type="journal article" date="2018" name="MBio">
        <title>Comparative Genomics Reveals the Core Gene Toolbox for the Fungus-Insect Symbiosis.</title>
        <authorList>
            <person name="Wang Y."/>
            <person name="Stata M."/>
            <person name="Wang W."/>
            <person name="Stajich J.E."/>
            <person name="White M.M."/>
            <person name="Moncalvo J.M."/>
        </authorList>
    </citation>
    <scope>NUCLEOTIDE SEQUENCE [LARGE SCALE GENOMIC DNA]</scope>
    <source>
        <strain evidence="3 4">SC-DP-2</strain>
    </source>
</reference>
<feature type="region of interest" description="Disordered" evidence="1">
    <location>
        <begin position="304"/>
        <end position="325"/>
    </location>
</feature>
<feature type="region of interest" description="Disordered" evidence="1">
    <location>
        <begin position="210"/>
        <end position="281"/>
    </location>
</feature>
<keyword evidence="2" id="KW-0812">Transmembrane</keyword>
<proteinExistence type="predicted"/>
<feature type="compositionally biased region" description="Basic and acidic residues" evidence="1">
    <location>
        <begin position="249"/>
        <end position="263"/>
    </location>
</feature>
<evidence type="ECO:0000256" key="1">
    <source>
        <dbReference type="SAM" id="MobiDB-lite"/>
    </source>
</evidence>
<feature type="region of interest" description="Disordered" evidence="1">
    <location>
        <begin position="109"/>
        <end position="177"/>
    </location>
</feature>
<dbReference type="AlphaFoldDB" id="A0A2T9ZI09"/>
<dbReference type="EMBL" id="MBFS01000156">
    <property type="protein sequence ID" value="PVV04147.1"/>
    <property type="molecule type" value="Genomic_DNA"/>
</dbReference>
<dbReference type="Proteomes" id="UP000245609">
    <property type="component" value="Unassembled WGS sequence"/>
</dbReference>
<keyword evidence="2" id="KW-1133">Transmembrane helix</keyword>